<accession>A0A1F6NAA4</accession>
<protein>
    <submittedName>
        <fullName evidence="1">Uncharacterized protein</fullName>
    </submittedName>
</protein>
<sequence length="204" mass="23003">MGKYDDWKRGETEALLNMIGATVGAPGDAIARAIFRGEYRITVEKVEQQPQVPDRPPFVGRVVKTITVPAYQAKNFVDAVRLGNFDNADLLGDIKHLWGKEPVGLDKPVNIDLVEFNRNWWHEEVVAWGVENHKPLMETRHTMGISAGLPNEQRDRPIVQASSARDGDVLCLHGDSDWRRLYRGTVASRWGRDFLVGFLSESQP</sequence>
<dbReference type="AlphaFoldDB" id="A0A1F6NAA4"/>
<organism evidence="1 2">
    <name type="scientific">Candidatus Magasanikbacteria bacterium RIFCSPLOWO2_02_FULL_44_11</name>
    <dbReference type="NCBI Taxonomy" id="1798689"/>
    <lineage>
        <taxon>Bacteria</taxon>
        <taxon>Candidatus Magasanikiibacteriota</taxon>
    </lineage>
</organism>
<proteinExistence type="predicted"/>
<name>A0A1F6NAA4_9BACT</name>
<evidence type="ECO:0000313" key="1">
    <source>
        <dbReference type="EMBL" id="OGH80791.1"/>
    </source>
</evidence>
<evidence type="ECO:0000313" key="2">
    <source>
        <dbReference type="Proteomes" id="UP000178726"/>
    </source>
</evidence>
<dbReference type="EMBL" id="MFQK01000028">
    <property type="protein sequence ID" value="OGH80791.1"/>
    <property type="molecule type" value="Genomic_DNA"/>
</dbReference>
<gene>
    <name evidence="1" type="ORF">A3I29_04870</name>
</gene>
<reference evidence="1 2" key="1">
    <citation type="journal article" date="2016" name="Nat. Commun.">
        <title>Thousands of microbial genomes shed light on interconnected biogeochemical processes in an aquifer system.</title>
        <authorList>
            <person name="Anantharaman K."/>
            <person name="Brown C.T."/>
            <person name="Hug L.A."/>
            <person name="Sharon I."/>
            <person name="Castelle C.J."/>
            <person name="Probst A.J."/>
            <person name="Thomas B.C."/>
            <person name="Singh A."/>
            <person name="Wilkins M.J."/>
            <person name="Karaoz U."/>
            <person name="Brodie E.L."/>
            <person name="Williams K.H."/>
            <person name="Hubbard S.S."/>
            <person name="Banfield J.F."/>
        </authorList>
    </citation>
    <scope>NUCLEOTIDE SEQUENCE [LARGE SCALE GENOMIC DNA]</scope>
</reference>
<comment type="caution">
    <text evidence="1">The sequence shown here is derived from an EMBL/GenBank/DDBJ whole genome shotgun (WGS) entry which is preliminary data.</text>
</comment>
<dbReference type="Proteomes" id="UP000178726">
    <property type="component" value="Unassembled WGS sequence"/>
</dbReference>